<evidence type="ECO:0000313" key="4">
    <source>
        <dbReference type="Proteomes" id="UP000092730"/>
    </source>
</evidence>
<reference evidence="3" key="2">
    <citation type="submission" date="2013-07" db="EMBL/GenBank/DDBJ databases">
        <authorList>
            <consortium name="The Broad Institute Genome Sequencing Platform"/>
            <person name="Cuomo C."/>
            <person name="Litvintseva A."/>
            <person name="Chen Y."/>
            <person name="Heitman J."/>
            <person name="Sun S."/>
            <person name="Springer D."/>
            <person name="Dromer F."/>
            <person name="Young S.K."/>
            <person name="Zeng Q."/>
            <person name="Gargeya S."/>
            <person name="Fitzgerald M."/>
            <person name="Abouelleil A."/>
            <person name="Alvarado L."/>
            <person name="Berlin A.M."/>
            <person name="Chapman S.B."/>
            <person name="Dewar J."/>
            <person name="Goldberg J."/>
            <person name="Griggs A."/>
            <person name="Gujja S."/>
            <person name="Hansen M."/>
            <person name="Howarth C."/>
            <person name="Imamovic A."/>
            <person name="Larimer J."/>
            <person name="McCowan C."/>
            <person name="Murphy C."/>
            <person name="Pearson M."/>
            <person name="Priest M."/>
            <person name="Roberts A."/>
            <person name="Saif S."/>
            <person name="Shea T."/>
            <person name="Sykes S."/>
            <person name="Wortman J."/>
            <person name="Nusbaum C."/>
            <person name="Birren B."/>
        </authorList>
    </citation>
    <scope>NUCLEOTIDE SEQUENCE</scope>
    <source>
        <strain evidence="3">CBS 10118</strain>
    </source>
</reference>
<keyword evidence="4" id="KW-1185">Reference proteome</keyword>
<protein>
    <submittedName>
        <fullName evidence="2">Uncharacterized protein</fullName>
    </submittedName>
</protein>
<dbReference type="KEGG" id="kbi:30209727"/>
<dbReference type="EMBL" id="KI894021">
    <property type="protein sequence ID" value="OCF25508.1"/>
    <property type="molecule type" value="Genomic_DNA"/>
</dbReference>
<feature type="region of interest" description="Disordered" evidence="1">
    <location>
        <begin position="225"/>
        <end position="244"/>
    </location>
</feature>
<reference evidence="2" key="3">
    <citation type="submission" date="2014-01" db="EMBL/GenBank/DDBJ databases">
        <title>Evolution of pathogenesis and genome organization in the Tremellales.</title>
        <authorList>
            <person name="Cuomo C."/>
            <person name="Litvintseva A."/>
            <person name="Heitman J."/>
            <person name="Chen Y."/>
            <person name="Sun S."/>
            <person name="Springer D."/>
            <person name="Dromer F."/>
            <person name="Young S."/>
            <person name="Zeng Q."/>
            <person name="Chapman S."/>
            <person name="Gujja S."/>
            <person name="Saif S."/>
            <person name="Birren B."/>
        </authorList>
    </citation>
    <scope>NUCLEOTIDE SEQUENCE</scope>
    <source>
        <strain evidence="2">CBS 10118</strain>
    </source>
</reference>
<evidence type="ECO:0000313" key="3">
    <source>
        <dbReference type="EMBL" id="WVW84174.1"/>
    </source>
</evidence>
<dbReference type="VEuPathDB" id="FungiDB:I302_05328"/>
<reference evidence="2" key="1">
    <citation type="submission" date="2013-07" db="EMBL/GenBank/DDBJ databases">
        <title>The Genome Sequence of Cryptococcus bestiolae CBS10118.</title>
        <authorList>
            <consortium name="The Broad Institute Genome Sequencing Platform"/>
            <person name="Cuomo C."/>
            <person name="Litvintseva A."/>
            <person name="Chen Y."/>
            <person name="Heitman J."/>
            <person name="Sun S."/>
            <person name="Springer D."/>
            <person name="Dromer F."/>
            <person name="Young S.K."/>
            <person name="Zeng Q."/>
            <person name="Gargeya S."/>
            <person name="Fitzgerald M."/>
            <person name="Abouelleil A."/>
            <person name="Alvarado L."/>
            <person name="Berlin A.M."/>
            <person name="Chapman S.B."/>
            <person name="Dewar J."/>
            <person name="Goldberg J."/>
            <person name="Griggs A."/>
            <person name="Gujja S."/>
            <person name="Hansen M."/>
            <person name="Howarth C."/>
            <person name="Imamovic A."/>
            <person name="Larimer J."/>
            <person name="McCowan C."/>
            <person name="Murphy C."/>
            <person name="Pearson M."/>
            <person name="Priest M."/>
            <person name="Roberts A."/>
            <person name="Saif S."/>
            <person name="Shea T."/>
            <person name="Sykes S."/>
            <person name="Wortman J."/>
            <person name="Nusbaum C."/>
            <person name="Birren B."/>
        </authorList>
    </citation>
    <scope>NUCLEOTIDE SEQUENCE [LARGE SCALE GENOMIC DNA]</scope>
    <source>
        <strain evidence="2">CBS 10118</strain>
    </source>
</reference>
<organism evidence="2">
    <name type="scientific">Kwoniella bestiolae CBS 10118</name>
    <dbReference type="NCBI Taxonomy" id="1296100"/>
    <lineage>
        <taxon>Eukaryota</taxon>
        <taxon>Fungi</taxon>
        <taxon>Dikarya</taxon>
        <taxon>Basidiomycota</taxon>
        <taxon>Agaricomycotina</taxon>
        <taxon>Tremellomycetes</taxon>
        <taxon>Tremellales</taxon>
        <taxon>Cryptococcaceae</taxon>
        <taxon>Kwoniella</taxon>
    </lineage>
</organism>
<dbReference type="Proteomes" id="UP000092730">
    <property type="component" value="Chromosome 4"/>
</dbReference>
<name>A0A1B9G3E3_9TREE</name>
<evidence type="ECO:0000256" key="1">
    <source>
        <dbReference type="SAM" id="MobiDB-lite"/>
    </source>
</evidence>
<reference evidence="3" key="4">
    <citation type="submission" date="2024-02" db="EMBL/GenBank/DDBJ databases">
        <title>Comparative genomics of Cryptococcus and Kwoniella reveals pathogenesis evolution and contrasting modes of karyotype evolution via chromosome fusion or intercentromeric recombination.</title>
        <authorList>
            <person name="Coelho M.A."/>
            <person name="David-Palma M."/>
            <person name="Shea T."/>
            <person name="Bowers K."/>
            <person name="McGinley-Smith S."/>
            <person name="Mohammad A.W."/>
            <person name="Gnirke A."/>
            <person name="Yurkov A.M."/>
            <person name="Nowrousian M."/>
            <person name="Sun S."/>
            <person name="Cuomo C.A."/>
            <person name="Heitman J."/>
        </authorList>
    </citation>
    <scope>NUCLEOTIDE SEQUENCE</scope>
    <source>
        <strain evidence="3">CBS 10118</strain>
    </source>
</reference>
<dbReference type="AlphaFoldDB" id="A0A1B9G3E3"/>
<dbReference type="GeneID" id="30209727"/>
<dbReference type="EMBL" id="CP144544">
    <property type="protein sequence ID" value="WVW84174.1"/>
    <property type="molecule type" value="Genomic_DNA"/>
</dbReference>
<dbReference type="RefSeq" id="XP_019046578.1">
    <property type="nucleotide sequence ID" value="XM_019191948.1"/>
</dbReference>
<accession>A0A1B9G3E3</accession>
<gene>
    <name evidence="2" type="ORF">I302_05328</name>
    <name evidence="3" type="ORF">I302_106204</name>
</gene>
<proteinExistence type="predicted"/>
<sequence>MTNSHLTIQQFTHHPHTHDVEITQYQSKLSYPIRYRPLNPFGIPDPRPEDKVEFQDIRTISGPDSPRPLSQSSSDVSFVTTLECPTSSNDRDIPNTVHGRIYSTARYYPLEKRLERYTVTAIPSNGTHPMLMLMRKSQSQASADVAQQVHQLDNQLTHLLRSDTAWFSEMLKSPPNTLDTYQDTEKALFDRISLANPDPEDQVKLVQLDPRTWQEMTGLILLDEDLGSPGDPSSSSSGSASVCGEGVISAGGDEDQVTKLSGLLASSPSTISSMGTRKDRCSKRRVRRLGKRLRCVWDTKLSCCTRPDLGWEEGDYGMVPRHSDLLFD</sequence>
<dbReference type="OrthoDB" id="10659310at2759"/>
<feature type="compositionally biased region" description="Low complexity" evidence="1">
    <location>
        <begin position="227"/>
        <end position="241"/>
    </location>
</feature>
<evidence type="ECO:0000313" key="2">
    <source>
        <dbReference type="EMBL" id="OCF25508.1"/>
    </source>
</evidence>